<evidence type="ECO:0000256" key="6">
    <source>
        <dbReference type="ARBA" id="ARBA00022989"/>
    </source>
</evidence>
<reference evidence="12" key="1">
    <citation type="submission" date="2015-04" db="EMBL/GenBank/DDBJ databases">
        <authorList>
            <person name="Mushtaq Mamoona"/>
        </authorList>
    </citation>
    <scope>NUCLEOTIDE SEQUENCE [LARGE SCALE GENOMIC DNA]</scope>
    <source>
        <strain evidence="12">AN4859/03</strain>
    </source>
</reference>
<evidence type="ECO:0000256" key="8">
    <source>
        <dbReference type="RuleBase" id="RU004057"/>
    </source>
</evidence>
<feature type="transmembrane region" description="Helical" evidence="9">
    <location>
        <begin position="12"/>
        <end position="34"/>
    </location>
</feature>
<proteinExistence type="inferred from homology"/>
<keyword evidence="7 9" id="KW-0472">Membrane</keyword>
<keyword evidence="6 9" id="KW-1133">Transmembrane helix</keyword>
<dbReference type="PANTHER" id="PTHR30625:SF15">
    <property type="entry name" value="BIOPOLYMER TRANSPORT PROTEIN EXBB"/>
    <property type="match status" value="1"/>
</dbReference>
<dbReference type="GO" id="GO:0017038">
    <property type="term" value="P:protein import"/>
    <property type="evidence" value="ECO:0007669"/>
    <property type="project" value="TreeGrafter"/>
</dbReference>
<keyword evidence="2 8" id="KW-0813">Transport</keyword>
<dbReference type="RefSeq" id="WP_012670085.1">
    <property type="nucleotide sequence ID" value="NZ_CVLB01000001.1"/>
</dbReference>
<dbReference type="EMBL" id="CVLB01000001">
    <property type="protein sequence ID" value="CRF32925.1"/>
    <property type="molecule type" value="Genomic_DNA"/>
</dbReference>
<name>A0A0G4K6C4_9SPIR</name>
<evidence type="ECO:0000256" key="3">
    <source>
        <dbReference type="ARBA" id="ARBA00022475"/>
    </source>
</evidence>
<dbReference type="Pfam" id="PF01618">
    <property type="entry name" value="MotA_ExbB"/>
    <property type="match status" value="1"/>
</dbReference>
<evidence type="ECO:0000313" key="12">
    <source>
        <dbReference type="Proteomes" id="UP000043763"/>
    </source>
</evidence>
<evidence type="ECO:0000256" key="9">
    <source>
        <dbReference type="SAM" id="Phobius"/>
    </source>
</evidence>
<dbReference type="AlphaFoldDB" id="A0A0G4K6C4"/>
<dbReference type="PANTHER" id="PTHR30625">
    <property type="entry name" value="PROTEIN TOLQ"/>
    <property type="match status" value="1"/>
</dbReference>
<dbReference type="GO" id="GO:0005886">
    <property type="term" value="C:plasma membrane"/>
    <property type="evidence" value="ECO:0007669"/>
    <property type="project" value="UniProtKB-SubCell"/>
</dbReference>
<evidence type="ECO:0000313" key="11">
    <source>
        <dbReference type="EMBL" id="CRF32925.1"/>
    </source>
</evidence>
<dbReference type="OrthoDB" id="4045at2"/>
<dbReference type="Proteomes" id="UP000043763">
    <property type="component" value="Unassembled WGS sequence"/>
</dbReference>
<protein>
    <submittedName>
        <fullName evidence="11">Biopolymer transporter ExbB</fullName>
    </submittedName>
</protein>
<evidence type="ECO:0000256" key="5">
    <source>
        <dbReference type="ARBA" id="ARBA00022927"/>
    </source>
</evidence>
<keyword evidence="4 9" id="KW-0812">Transmembrane</keyword>
<feature type="domain" description="MotA/TolQ/ExbB proton channel" evidence="10">
    <location>
        <begin position="74"/>
        <end position="189"/>
    </location>
</feature>
<organism evidence="11 12">
    <name type="scientific">Brachyspira suanatina</name>
    <dbReference type="NCBI Taxonomy" id="381802"/>
    <lineage>
        <taxon>Bacteria</taxon>
        <taxon>Pseudomonadati</taxon>
        <taxon>Spirochaetota</taxon>
        <taxon>Spirochaetia</taxon>
        <taxon>Brachyspirales</taxon>
        <taxon>Brachyspiraceae</taxon>
        <taxon>Brachyspira</taxon>
    </lineage>
</organism>
<evidence type="ECO:0000256" key="4">
    <source>
        <dbReference type="ARBA" id="ARBA00022692"/>
    </source>
</evidence>
<evidence type="ECO:0000256" key="1">
    <source>
        <dbReference type="ARBA" id="ARBA00004651"/>
    </source>
</evidence>
<sequence length="210" mass="22606">MNNIFGSESLLNSAMMVCWIGLLISSVLGLTIIVDRFIYFTRIKSQDNSLAPKLISLIKDKELKAAIALCETSKSPLANIIMSGLKNIDMPKESMQSASNKELPRLERFISALSTISTVAPLLGLLGTILGMIQSFAVISVAGSGNPSALASGIANALLTTAAGLIIAIPTVVFYNYFVNTLNERILFIENLSNEVSDYIINDSNTKTEN</sequence>
<keyword evidence="3" id="KW-1003">Cell membrane</keyword>
<keyword evidence="12" id="KW-1185">Reference proteome</keyword>
<feature type="transmembrane region" description="Helical" evidence="9">
    <location>
        <begin position="153"/>
        <end position="178"/>
    </location>
</feature>
<dbReference type="InterPro" id="IPR002898">
    <property type="entry name" value="MotA_ExbB_proton_chnl"/>
</dbReference>
<keyword evidence="5 8" id="KW-0653">Protein transport</keyword>
<accession>A0A0G4K6C4</accession>
<dbReference type="InterPro" id="IPR050790">
    <property type="entry name" value="ExbB/TolQ_transport"/>
</dbReference>
<comment type="similarity">
    <text evidence="8">Belongs to the exbB/tolQ family.</text>
</comment>
<feature type="transmembrane region" description="Helical" evidence="9">
    <location>
        <begin position="109"/>
        <end position="133"/>
    </location>
</feature>
<evidence type="ECO:0000259" key="10">
    <source>
        <dbReference type="Pfam" id="PF01618"/>
    </source>
</evidence>
<evidence type="ECO:0000256" key="7">
    <source>
        <dbReference type="ARBA" id="ARBA00023136"/>
    </source>
</evidence>
<evidence type="ECO:0000256" key="2">
    <source>
        <dbReference type="ARBA" id="ARBA00022448"/>
    </source>
</evidence>
<comment type="subcellular location">
    <subcellularLocation>
        <location evidence="1">Cell membrane</location>
        <topology evidence="1">Multi-pass membrane protein</topology>
    </subcellularLocation>
    <subcellularLocation>
        <location evidence="8">Membrane</location>
        <topology evidence="8">Multi-pass membrane protein</topology>
    </subcellularLocation>
</comment>
<gene>
    <name evidence="11" type="ORF">BRSU_1114</name>
</gene>